<dbReference type="InterPro" id="IPR016036">
    <property type="entry name" value="Malonyl_transacylase_ACP-bd"/>
</dbReference>
<dbReference type="Gene3D" id="3.40.366.10">
    <property type="entry name" value="Malonyl-Coenzyme A Acyl Carrier Protein, domain 2"/>
    <property type="match status" value="1"/>
</dbReference>
<dbReference type="NCBIfam" id="TIGR00128">
    <property type="entry name" value="fabD"/>
    <property type="match status" value="1"/>
</dbReference>
<dbReference type="InterPro" id="IPR004410">
    <property type="entry name" value="Malonyl_CoA-ACP_transAc_FabD"/>
</dbReference>
<dbReference type="GO" id="GO:0004314">
    <property type="term" value="F:[acyl-carrier-protein] S-malonyltransferase activity"/>
    <property type="evidence" value="ECO:0007669"/>
    <property type="project" value="UniProtKB-EC"/>
</dbReference>
<evidence type="ECO:0000256" key="2">
    <source>
        <dbReference type="ARBA" id="ARBA00013258"/>
    </source>
</evidence>
<dbReference type="InterPro" id="IPR024925">
    <property type="entry name" value="Malonyl_CoA-ACP_transAc"/>
</dbReference>
<sequence length="323" mass="34005">MVGVNALRVAAIFPGQGSQMLGMGVDAAQRYPVAAELFDRARAILGYDLLALQREGPEERLRETQFSQPAIFVTNLALAYAVESLAERLVATAGHSFAEFCSLVVAGALSFEDALRVVDERGKAMSEAAAAAPGGMSAILGLDASAVRAATEATQERTGLRVSPANFNAPAQIVISGDLEAVLAAGEAALAAGAKRVVPLNVSGAWHSALMEPAVPRFRRAVDAAPFVMPERIEVISNVDAQPYRSADGMRANLVDSIVHEVRWHETALRLLACELDLIVEFGASAVLAPMMKRVPNAPEVLAVSDAAGIERLEARLLAEVGA</sequence>
<dbReference type="Pfam" id="PF00698">
    <property type="entry name" value="Acyl_transf_1"/>
    <property type="match status" value="1"/>
</dbReference>
<accession>E6PE59</accession>
<keyword evidence="3 7" id="KW-0808">Transferase</keyword>
<dbReference type="EC" id="2.3.1.39" evidence="2"/>
<organism evidence="7">
    <name type="scientific">mine drainage metagenome</name>
    <dbReference type="NCBI Taxonomy" id="410659"/>
    <lineage>
        <taxon>unclassified sequences</taxon>
        <taxon>metagenomes</taxon>
        <taxon>ecological metagenomes</taxon>
    </lineage>
</organism>
<proteinExistence type="inferred from homology"/>
<gene>
    <name evidence="7" type="primary">fabD</name>
    <name evidence="7" type="ORF">CARN1_1847</name>
</gene>
<dbReference type="InterPro" id="IPR050858">
    <property type="entry name" value="Mal-CoA-ACP_Trans/PKS_FabD"/>
</dbReference>
<evidence type="ECO:0000256" key="1">
    <source>
        <dbReference type="ARBA" id="ARBA00008217"/>
    </source>
</evidence>
<evidence type="ECO:0000256" key="4">
    <source>
        <dbReference type="ARBA" id="ARBA00023315"/>
    </source>
</evidence>
<evidence type="ECO:0000256" key="5">
    <source>
        <dbReference type="ARBA" id="ARBA00048462"/>
    </source>
</evidence>
<name>E6PE59_9ZZZZ</name>
<dbReference type="Gene3D" id="3.30.70.250">
    <property type="entry name" value="Malonyl-CoA ACP transacylase, ACP-binding"/>
    <property type="match status" value="1"/>
</dbReference>
<dbReference type="EMBL" id="CABL01000002">
    <property type="protein sequence ID" value="CBH74744.1"/>
    <property type="molecule type" value="Genomic_DNA"/>
</dbReference>
<dbReference type="PIRSF" id="PIRSF000446">
    <property type="entry name" value="Mct"/>
    <property type="match status" value="1"/>
</dbReference>
<dbReference type="FunFam" id="3.30.70.250:FF:000001">
    <property type="entry name" value="Malonyl CoA-acyl carrier protein transacylase"/>
    <property type="match status" value="1"/>
</dbReference>
<dbReference type="InterPro" id="IPR014043">
    <property type="entry name" value="Acyl_transferase_dom"/>
</dbReference>
<feature type="domain" description="Malonyl-CoA:ACP transacylase (MAT)" evidence="6">
    <location>
        <begin position="12"/>
        <end position="309"/>
    </location>
</feature>
<reference evidence="7" key="1">
    <citation type="submission" date="2009-10" db="EMBL/GenBank/DDBJ databases">
        <title>Diversity of trophic interactions inside an arsenic-rich microbial ecosystem.</title>
        <authorList>
            <person name="Bertin P.N."/>
            <person name="Heinrich-Salmeron A."/>
            <person name="Pelletier E."/>
            <person name="Goulhen-Chollet F."/>
            <person name="Arsene-Ploetze F."/>
            <person name="Gallien S."/>
            <person name="Calteau A."/>
            <person name="Vallenet D."/>
            <person name="Casiot C."/>
            <person name="Chane-Woon-Ming B."/>
            <person name="Giloteaux L."/>
            <person name="Barakat M."/>
            <person name="Bonnefoy V."/>
            <person name="Bruneel O."/>
            <person name="Chandler M."/>
            <person name="Cleiss J."/>
            <person name="Duran R."/>
            <person name="Elbaz-Poulichet F."/>
            <person name="Fonknechten N."/>
            <person name="Lauga B."/>
            <person name="Mornico D."/>
            <person name="Ortet P."/>
            <person name="Schaeffer C."/>
            <person name="Siguier P."/>
            <person name="Alexander Thil Smith A."/>
            <person name="Van Dorsselaer A."/>
            <person name="Weissenbach J."/>
            <person name="Medigue C."/>
            <person name="Le Paslier D."/>
        </authorList>
    </citation>
    <scope>NUCLEOTIDE SEQUENCE</scope>
</reference>
<comment type="catalytic activity">
    <reaction evidence="5">
        <text>holo-[ACP] + malonyl-CoA = malonyl-[ACP] + CoA</text>
        <dbReference type="Rhea" id="RHEA:41792"/>
        <dbReference type="Rhea" id="RHEA-COMP:9623"/>
        <dbReference type="Rhea" id="RHEA-COMP:9685"/>
        <dbReference type="ChEBI" id="CHEBI:57287"/>
        <dbReference type="ChEBI" id="CHEBI:57384"/>
        <dbReference type="ChEBI" id="CHEBI:64479"/>
        <dbReference type="ChEBI" id="CHEBI:78449"/>
        <dbReference type="EC" id="2.3.1.39"/>
    </reaction>
</comment>
<comment type="caution">
    <text evidence="7">The sequence shown here is derived from an EMBL/GenBank/DDBJ whole genome shotgun (WGS) entry which is preliminary data.</text>
</comment>
<dbReference type="GO" id="GO:0005829">
    <property type="term" value="C:cytosol"/>
    <property type="evidence" value="ECO:0007669"/>
    <property type="project" value="TreeGrafter"/>
</dbReference>
<dbReference type="InterPro" id="IPR016035">
    <property type="entry name" value="Acyl_Trfase/lysoPLipase"/>
</dbReference>
<dbReference type="AlphaFoldDB" id="E6PE59"/>
<protein>
    <recommendedName>
        <fullName evidence="2">[acyl-carrier-protein] S-malonyltransferase</fullName>
        <ecNumber evidence="2">2.3.1.39</ecNumber>
    </recommendedName>
</protein>
<dbReference type="PANTHER" id="PTHR42681:SF1">
    <property type="entry name" value="MALONYL-COA-ACYL CARRIER PROTEIN TRANSACYLASE, MITOCHONDRIAL"/>
    <property type="match status" value="1"/>
</dbReference>
<keyword evidence="4 7" id="KW-0012">Acyltransferase</keyword>
<evidence type="ECO:0000313" key="7">
    <source>
        <dbReference type="EMBL" id="CBH74744.1"/>
    </source>
</evidence>
<comment type="similarity">
    <text evidence="1">Belongs to the FabD family.</text>
</comment>
<dbReference type="SMART" id="SM00827">
    <property type="entry name" value="PKS_AT"/>
    <property type="match status" value="1"/>
</dbReference>
<evidence type="ECO:0000259" key="6">
    <source>
        <dbReference type="SMART" id="SM00827"/>
    </source>
</evidence>
<evidence type="ECO:0000256" key="3">
    <source>
        <dbReference type="ARBA" id="ARBA00022679"/>
    </source>
</evidence>
<dbReference type="InterPro" id="IPR001227">
    <property type="entry name" value="Ac_transferase_dom_sf"/>
</dbReference>
<dbReference type="SUPFAM" id="SSF55048">
    <property type="entry name" value="Probable ACP-binding domain of malonyl-CoA ACP transacylase"/>
    <property type="match status" value="1"/>
</dbReference>
<dbReference type="GO" id="GO:0006633">
    <property type="term" value="P:fatty acid biosynthetic process"/>
    <property type="evidence" value="ECO:0007669"/>
    <property type="project" value="TreeGrafter"/>
</dbReference>
<dbReference type="SUPFAM" id="SSF52151">
    <property type="entry name" value="FabD/lysophospholipase-like"/>
    <property type="match status" value="1"/>
</dbReference>
<dbReference type="PANTHER" id="PTHR42681">
    <property type="entry name" value="MALONYL-COA-ACYL CARRIER PROTEIN TRANSACYLASE, MITOCHONDRIAL"/>
    <property type="match status" value="1"/>
</dbReference>